<keyword evidence="2" id="KW-1185">Reference proteome</keyword>
<organism evidence="1 2">
    <name type="scientific">Synaphobranchus kaupii</name>
    <name type="common">Kaup's arrowtooth eel</name>
    <dbReference type="NCBI Taxonomy" id="118154"/>
    <lineage>
        <taxon>Eukaryota</taxon>
        <taxon>Metazoa</taxon>
        <taxon>Chordata</taxon>
        <taxon>Craniata</taxon>
        <taxon>Vertebrata</taxon>
        <taxon>Euteleostomi</taxon>
        <taxon>Actinopterygii</taxon>
        <taxon>Neopterygii</taxon>
        <taxon>Teleostei</taxon>
        <taxon>Anguilliformes</taxon>
        <taxon>Synaphobranchidae</taxon>
        <taxon>Synaphobranchus</taxon>
    </lineage>
</organism>
<evidence type="ECO:0000313" key="1">
    <source>
        <dbReference type="EMBL" id="KAJ8352677.1"/>
    </source>
</evidence>
<dbReference type="Proteomes" id="UP001152622">
    <property type="component" value="Chromosome 8"/>
</dbReference>
<gene>
    <name evidence="1" type="ORF">SKAU_G00241530</name>
</gene>
<proteinExistence type="predicted"/>
<evidence type="ECO:0000313" key="2">
    <source>
        <dbReference type="Proteomes" id="UP001152622"/>
    </source>
</evidence>
<dbReference type="AlphaFoldDB" id="A0A9Q1ITX7"/>
<reference evidence="1" key="1">
    <citation type="journal article" date="2023" name="Science">
        <title>Genome structures resolve the early diversification of teleost fishes.</title>
        <authorList>
            <person name="Parey E."/>
            <person name="Louis A."/>
            <person name="Montfort J."/>
            <person name="Bouchez O."/>
            <person name="Roques C."/>
            <person name="Iampietro C."/>
            <person name="Lluch J."/>
            <person name="Castinel A."/>
            <person name="Donnadieu C."/>
            <person name="Desvignes T."/>
            <person name="Floi Bucao C."/>
            <person name="Jouanno E."/>
            <person name="Wen M."/>
            <person name="Mejri S."/>
            <person name="Dirks R."/>
            <person name="Jansen H."/>
            <person name="Henkel C."/>
            <person name="Chen W.J."/>
            <person name="Zahm M."/>
            <person name="Cabau C."/>
            <person name="Klopp C."/>
            <person name="Thompson A.W."/>
            <person name="Robinson-Rechavi M."/>
            <person name="Braasch I."/>
            <person name="Lecointre G."/>
            <person name="Bobe J."/>
            <person name="Postlethwait J.H."/>
            <person name="Berthelot C."/>
            <person name="Roest Crollius H."/>
            <person name="Guiguen Y."/>
        </authorList>
    </citation>
    <scope>NUCLEOTIDE SEQUENCE</scope>
    <source>
        <strain evidence="1">WJC10195</strain>
    </source>
</reference>
<accession>A0A9Q1ITX7</accession>
<dbReference type="EMBL" id="JAINUF010000008">
    <property type="protein sequence ID" value="KAJ8352677.1"/>
    <property type="molecule type" value="Genomic_DNA"/>
</dbReference>
<protein>
    <submittedName>
        <fullName evidence="1">Uncharacterized protein</fullName>
    </submittedName>
</protein>
<sequence length="125" mass="13745">MVWTLVKLSLASCTDGEYLKDIQTLQAAVKCPGDCNATSVERKCCLGMNVTSAEACTGSNIIDGLKSLKKHLGSNSNGRCTQLRRRFMHLLKTGGFDLTCKRLISPKDFLDLLKNAFQQLCNNKS</sequence>
<name>A0A9Q1ITX7_SYNKA</name>
<comment type="caution">
    <text evidence="1">The sequence shown here is derived from an EMBL/GenBank/DDBJ whole genome shotgun (WGS) entry which is preliminary data.</text>
</comment>